<gene>
    <name evidence="1" type="ORF">PGQ11_014447</name>
</gene>
<protein>
    <submittedName>
        <fullName evidence="1">Uncharacterized protein</fullName>
    </submittedName>
</protein>
<accession>A0ABR2HSK3</accession>
<organism evidence="1 2">
    <name type="scientific">Apiospora arundinis</name>
    <dbReference type="NCBI Taxonomy" id="335852"/>
    <lineage>
        <taxon>Eukaryota</taxon>
        <taxon>Fungi</taxon>
        <taxon>Dikarya</taxon>
        <taxon>Ascomycota</taxon>
        <taxon>Pezizomycotina</taxon>
        <taxon>Sordariomycetes</taxon>
        <taxon>Xylariomycetidae</taxon>
        <taxon>Amphisphaeriales</taxon>
        <taxon>Apiosporaceae</taxon>
        <taxon>Apiospora</taxon>
    </lineage>
</organism>
<keyword evidence="2" id="KW-1185">Reference proteome</keyword>
<reference evidence="1 2" key="1">
    <citation type="journal article" date="2024" name="IMA Fungus">
        <title>Apiospora arundinis, a panoply of carbohydrate-active enzymes and secondary metabolites.</title>
        <authorList>
            <person name="Sorensen T."/>
            <person name="Petersen C."/>
            <person name="Muurmann A.T."/>
            <person name="Christiansen J.V."/>
            <person name="Brundto M.L."/>
            <person name="Overgaard C.K."/>
            <person name="Boysen A.T."/>
            <person name="Wollenberg R.D."/>
            <person name="Larsen T.O."/>
            <person name="Sorensen J.L."/>
            <person name="Nielsen K.L."/>
            <person name="Sondergaard T.E."/>
        </authorList>
    </citation>
    <scope>NUCLEOTIDE SEQUENCE [LARGE SCALE GENOMIC DNA]</scope>
    <source>
        <strain evidence="1 2">AAU 773</strain>
    </source>
</reference>
<proteinExistence type="predicted"/>
<comment type="caution">
    <text evidence="1">The sequence shown here is derived from an EMBL/GenBank/DDBJ whole genome shotgun (WGS) entry which is preliminary data.</text>
</comment>
<dbReference type="EMBL" id="JAPCWZ010000009">
    <property type="protein sequence ID" value="KAK8851968.1"/>
    <property type="molecule type" value="Genomic_DNA"/>
</dbReference>
<name>A0ABR2HSK3_9PEZI</name>
<evidence type="ECO:0000313" key="2">
    <source>
        <dbReference type="Proteomes" id="UP001390339"/>
    </source>
</evidence>
<evidence type="ECO:0000313" key="1">
    <source>
        <dbReference type="EMBL" id="KAK8851968.1"/>
    </source>
</evidence>
<sequence length="92" mass="10284">MKQIGFWQRESVSTVIASVVIFIAISLNNRPSLLIPVLTDGRAPKDSRLYRGENALLVGVDDARSRFPEPAGLRWQVGQPTVYWIICQTRSG</sequence>
<dbReference type="Proteomes" id="UP001390339">
    <property type="component" value="Unassembled WGS sequence"/>
</dbReference>